<dbReference type="InterPro" id="IPR001362">
    <property type="entry name" value="Glyco_hydro_32"/>
</dbReference>
<dbReference type="EMBL" id="PVEO01000002">
    <property type="protein sequence ID" value="PQV50537.1"/>
    <property type="molecule type" value="Genomic_DNA"/>
</dbReference>
<evidence type="ECO:0000259" key="8">
    <source>
        <dbReference type="Pfam" id="PF08244"/>
    </source>
</evidence>
<dbReference type="InterPro" id="IPR023296">
    <property type="entry name" value="Glyco_hydro_beta-prop_sf"/>
</dbReference>
<dbReference type="InterPro" id="IPR051214">
    <property type="entry name" value="GH32_Enzymes"/>
</dbReference>
<dbReference type="CDD" id="cd08996">
    <property type="entry name" value="GH32_FFase"/>
    <property type="match status" value="1"/>
</dbReference>
<gene>
    <name evidence="9" type="ORF">CLV33_102401</name>
</gene>
<evidence type="ECO:0000256" key="2">
    <source>
        <dbReference type="ARBA" id="ARBA00012758"/>
    </source>
</evidence>
<dbReference type="RefSeq" id="WP_105473043.1">
    <property type="nucleotide sequence ID" value="NZ_PVEO01000002.1"/>
</dbReference>
<dbReference type="PANTHER" id="PTHR43101:SF1">
    <property type="entry name" value="BETA-FRUCTOSIDASE"/>
    <property type="match status" value="1"/>
</dbReference>
<evidence type="ECO:0000256" key="5">
    <source>
        <dbReference type="RuleBase" id="RU362110"/>
    </source>
</evidence>
<feature type="signal peptide" evidence="6">
    <location>
        <begin position="1"/>
        <end position="26"/>
    </location>
</feature>
<comment type="similarity">
    <text evidence="1 5">Belongs to the glycosyl hydrolase 32 family.</text>
</comment>
<protein>
    <recommendedName>
        <fullName evidence="2">beta-fructofuranosidase</fullName>
        <ecNumber evidence="2">3.2.1.26</ecNumber>
    </recommendedName>
</protein>
<evidence type="ECO:0000256" key="3">
    <source>
        <dbReference type="ARBA" id="ARBA00022801"/>
    </source>
</evidence>
<evidence type="ECO:0000259" key="7">
    <source>
        <dbReference type="Pfam" id="PF00251"/>
    </source>
</evidence>
<dbReference type="PROSITE" id="PS51257">
    <property type="entry name" value="PROKAR_LIPOPROTEIN"/>
    <property type="match status" value="1"/>
</dbReference>
<dbReference type="SUPFAM" id="SSF49899">
    <property type="entry name" value="Concanavalin A-like lectins/glucanases"/>
    <property type="match status" value="2"/>
</dbReference>
<name>A0A362X3K9_9FLAO</name>
<keyword evidence="6" id="KW-0732">Signal</keyword>
<proteinExistence type="inferred from homology"/>
<keyword evidence="4 5" id="KW-0326">Glycosidase</keyword>
<dbReference type="Gene3D" id="2.115.10.20">
    <property type="entry name" value="Glycosyl hydrolase domain, family 43"/>
    <property type="match status" value="1"/>
</dbReference>
<accession>A0A362X3K9</accession>
<dbReference type="EC" id="3.2.1.26" evidence="2"/>
<feature type="domain" description="Glycosyl hydrolase family 32 C-terminal" evidence="8">
    <location>
        <begin position="588"/>
        <end position="735"/>
    </location>
</feature>
<dbReference type="InterPro" id="IPR013320">
    <property type="entry name" value="ConA-like_dom_sf"/>
</dbReference>
<dbReference type="SMART" id="SM00640">
    <property type="entry name" value="Glyco_32"/>
    <property type="match status" value="1"/>
</dbReference>
<feature type="chain" id="PRO_5016670798" description="beta-fructofuranosidase" evidence="6">
    <location>
        <begin position="27"/>
        <end position="741"/>
    </location>
</feature>
<dbReference type="Proteomes" id="UP000251545">
    <property type="component" value="Unassembled WGS sequence"/>
</dbReference>
<dbReference type="SUPFAM" id="SSF75005">
    <property type="entry name" value="Arabinanase/levansucrase/invertase"/>
    <property type="match status" value="1"/>
</dbReference>
<dbReference type="Gene3D" id="2.60.120.560">
    <property type="entry name" value="Exo-inulinase, domain 1"/>
    <property type="match status" value="1"/>
</dbReference>
<evidence type="ECO:0000256" key="1">
    <source>
        <dbReference type="ARBA" id="ARBA00009902"/>
    </source>
</evidence>
<dbReference type="GO" id="GO:0004564">
    <property type="term" value="F:beta-fructofuranosidase activity"/>
    <property type="evidence" value="ECO:0007669"/>
    <property type="project" value="UniProtKB-EC"/>
</dbReference>
<feature type="domain" description="Glycosyl hydrolase family 32 N-terminal" evidence="7">
    <location>
        <begin position="287"/>
        <end position="575"/>
    </location>
</feature>
<organism evidence="9 10">
    <name type="scientific">Jejuia pallidilutea</name>
    <dbReference type="NCBI Taxonomy" id="504487"/>
    <lineage>
        <taxon>Bacteria</taxon>
        <taxon>Pseudomonadati</taxon>
        <taxon>Bacteroidota</taxon>
        <taxon>Flavobacteriia</taxon>
        <taxon>Flavobacteriales</taxon>
        <taxon>Flavobacteriaceae</taxon>
        <taxon>Jejuia</taxon>
    </lineage>
</organism>
<dbReference type="Pfam" id="PF00251">
    <property type="entry name" value="Glyco_hydro_32N"/>
    <property type="match status" value="1"/>
</dbReference>
<dbReference type="GO" id="GO:0005975">
    <property type="term" value="P:carbohydrate metabolic process"/>
    <property type="evidence" value="ECO:0007669"/>
    <property type="project" value="InterPro"/>
</dbReference>
<dbReference type="InterPro" id="IPR013148">
    <property type="entry name" value="Glyco_hydro_32_N"/>
</dbReference>
<evidence type="ECO:0000256" key="6">
    <source>
        <dbReference type="SAM" id="SignalP"/>
    </source>
</evidence>
<dbReference type="Gene3D" id="2.60.120.200">
    <property type="match status" value="1"/>
</dbReference>
<dbReference type="PANTHER" id="PTHR43101">
    <property type="entry name" value="BETA-FRUCTOSIDASE"/>
    <property type="match status" value="1"/>
</dbReference>
<reference evidence="9 10" key="1">
    <citation type="submission" date="2018-02" db="EMBL/GenBank/DDBJ databases">
        <title>Genomic Encyclopedia of Archaeal and Bacterial Type Strains, Phase II (KMG-II): from individual species to whole genera.</title>
        <authorList>
            <person name="Goeker M."/>
        </authorList>
    </citation>
    <scope>NUCLEOTIDE SEQUENCE [LARGE SCALE GENOMIC DNA]</scope>
    <source>
        <strain evidence="9 10">DSM 21165</strain>
    </source>
</reference>
<evidence type="ECO:0000313" key="10">
    <source>
        <dbReference type="Proteomes" id="UP000251545"/>
    </source>
</evidence>
<evidence type="ECO:0000313" key="9">
    <source>
        <dbReference type="EMBL" id="PQV50537.1"/>
    </source>
</evidence>
<keyword evidence="3 5" id="KW-0378">Hydrolase</keyword>
<sequence length="741" mass="81862">MKHRFYNILLNYTTALFLLISITACSKDSSDPVVDPDPNPNPSNELREVFEFDFNETNGAVTYETNSGNEFSIKGTAVNRMQGVQGNSLFFDGLSNEVEGTLPTNLMPNRNLAVSLWASPKSYPVGTAAILALSSQGTNPGLTIGINKFGQIVFKYNVNGTVFEEITSESLDRNTWNHIVVGLTPAKRYLIIYLNNVALKTVNVPSGDIVWPSSNIPVTIGKNTMGEKLGVFDVDYFSGAIDDIKIYAGEATQENVTKIHNSYNAPSSVNYTFNIDYSDDSNRPTFHAIPDYGWANESYGLIYQGGKYHMFYQKNDVFLGIAQQNWGHFTSTDLVNWEEQNAVLWPTEGWDNFGIWSGCAIILKDGTPAVAYTGVDGVKAGIGTATSSDNYQTLNKNSSNPVIPSAPSDVNMDFRDPYIWTENNTYHMVVGSGISSIGGNIVYYSSADFENWTYGGIAYQGQKNQGEGQFWEMPVVYEFPNGKDMLLVQKTPDATPAVTTYWIGDFNNGVFTPDFEQAKTLEVVNGFLSPTVTTDTSGNITAIGIIPDEVNAQFQREQGWANLFSVPQVWTLDANNDIRISPHPNLNNLRGDVTEFNGLSIEDGGENYLSGFNGRHFEMEATINTGNANEIGFIFGKTPNNEEFYKVYYNMANQEWVVDASKSSLNTQARRDIRKGNYPITPGQTIQVRVFIDGSVLEVFVDNKAHFTGRFYPTFSNATGVDVFASGGTATADIKMYNINN</sequence>
<dbReference type="InterPro" id="IPR013189">
    <property type="entry name" value="Glyco_hydro_32_C"/>
</dbReference>
<dbReference type="Pfam" id="PF08244">
    <property type="entry name" value="Glyco_hydro_32C"/>
    <property type="match status" value="1"/>
</dbReference>
<comment type="caution">
    <text evidence="9">The sequence shown here is derived from an EMBL/GenBank/DDBJ whole genome shotgun (WGS) entry which is preliminary data.</text>
</comment>
<dbReference type="AlphaFoldDB" id="A0A362X3K9"/>
<dbReference type="Pfam" id="PF13385">
    <property type="entry name" value="Laminin_G_3"/>
    <property type="match status" value="1"/>
</dbReference>
<evidence type="ECO:0000256" key="4">
    <source>
        <dbReference type="ARBA" id="ARBA00023295"/>
    </source>
</evidence>